<dbReference type="EMBL" id="LNRQ01000003">
    <property type="protein sequence ID" value="KZN01913.1"/>
    <property type="molecule type" value="Genomic_DNA"/>
</dbReference>
<dbReference type="Gramene" id="KZN01913">
    <property type="protein sequence ID" value="KZN01913"/>
    <property type="gene ID" value="DCAR_010667"/>
</dbReference>
<evidence type="ECO:0000313" key="1">
    <source>
        <dbReference type="EMBL" id="KZN01913.1"/>
    </source>
</evidence>
<gene>
    <name evidence="1" type="ORF">DCAR_010667</name>
    <name evidence="2" type="ORF">DCAR_0312122</name>
</gene>
<sequence>MESTAFAGIAVKDVLNKAVLGKLAELLPLWSMTKSEMDESSGDGGFMSVYNVMKLMGYGNQDAENKYYASRASTSAQRRV</sequence>
<dbReference type="AlphaFoldDB" id="A0A162AJC7"/>
<name>A0A162AJC7_DAUCS</name>
<proteinExistence type="predicted"/>
<protein>
    <submittedName>
        <fullName evidence="1">Uncharacterized protein</fullName>
    </submittedName>
</protein>
<accession>A0A162AJC7</accession>
<evidence type="ECO:0000313" key="2">
    <source>
        <dbReference type="EMBL" id="WOG92845.1"/>
    </source>
</evidence>
<organism evidence="1">
    <name type="scientific">Daucus carota subsp. sativus</name>
    <name type="common">Carrot</name>
    <dbReference type="NCBI Taxonomy" id="79200"/>
    <lineage>
        <taxon>Eukaryota</taxon>
        <taxon>Viridiplantae</taxon>
        <taxon>Streptophyta</taxon>
        <taxon>Embryophyta</taxon>
        <taxon>Tracheophyta</taxon>
        <taxon>Spermatophyta</taxon>
        <taxon>Magnoliopsida</taxon>
        <taxon>eudicotyledons</taxon>
        <taxon>Gunneridae</taxon>
        <taxon>Pentapetalae</taxon>
        <taxon>asterids</taxon>
        <taxon>campanulids</taxon>
        <taxon>Apiales</taxon>
        <taxon>Apiaceae</taxon>
        <taxon>Apioideae</taxon>
        <taxon>Scandiceae</taxon>
        <taxon>Daucinae</taxon>
        <taxon>Daucus</taxon>
        <taxon>Daucus sect. Daucus</taxon>
    </lineage>
</organism>
<keyword evidence="3" id="KW-1185">Reference proteome</keyword>
<evidence type="ECO:0000313" key="3">
    <source>
        <dbReference type="Proteomes" id="UP000077755"/>
    </source>
</evidence>
<dbReference type="EMBL" id="CP093345">
    <property type="protein sequence ID" value="WOG92845.1"/>
    <property type="molecule type" value="Genomic_DNA"/>
</dbReference>
<reference evidence="2" key="2">
    <citation type="submission" date="2022-03" db="EMBL/GenBank/DDBJ databases">
        <title>Draft title - Genomic analysis of global carrot germplasm unveils the trajectory of domestication and the origin of high carotenoid orange carrot.</title>
        <authorList>
            <person name="Iorizzo M."/>
            <person name="Ellison S."/>
            <person name="Senalik D."/>
            <person name="Macko-Podgorni A."/>
            <person name="Grzebelus D."/>
            <person name="Bostan H."/>
            <person name="Rolling W."/>
            <person name="Curaba J."/>
            <person name="Simon P."/>
        </authorList>
    </citation>
    <scope>NUCLEOTIDE SEQUENCE</scope>
    <source>
        <tissue evidence="2">Leaf</tissue>
    </source>
</reference>
<dbReference type="Proteomes" id="UP000077755">
    <property type="component" value="Chromosome 3"/>
</dbReference>
<reference evidence="1" key="1">
    <citation type="journal article" date="2016" name="Nat. Genet.">
        <title>A high-quality carrot genome assembly provides new insights into carotenoid accumulation and asterid genome evolution.</title>
        <authorList>
            <person name="Iorizzo M."/>
            <person name="Ellison S."/>
            <person name="Senalik D."/>
            <person name="Zeng P."/>
            <person name="Satapoomin P."/>
            <person name="Huang J."/>
            <person name="Bowman M."/>
            <person name="Iovene M."/>
            <person name="Sanseverino W."/>
            <person name="Cavagnaro P."/>
            <person name="Yildiz M."/>
            <person name="Macko-Podgorni A."/>
            <person name="Moranska E."/>
            <person name="Grzebelus E."/>
            <person name="Grzebelus D."/>
            <person name="Ashrafi H."/>
            <person name="Zheng Z."/>
            <person name="Cheng S."/>
            <person name="Spooner D."/>
            <person name="Van Deynze A."/>
            <person name="Simon P."/>
        </authorList>
    </citation>
    <scope>NUCLEOTIDE SEQUENCE [LARGE SCALE GENOMIC DNA]</scope>
    <source>
        <tissue evidence="1">Leaf</tissue>
    </source>
</reference>